<dbReference type="Proteomes" id="UP001437256">
    <property type="component" value="Unassembled WGS sequence"/>
</dbReference>
<sequence>MSSSELSAFISRQRHLLALERAADLDRSRLLLTKCPPKQLERNGLALLGLTVSSVEVGLGGKVLVELGLEYGGTGAVFPPNEIRTGDLAKIEGGSSQETKEDDQGIEGVIYRISAARVVVALNSEREVDLPDRCRLVKVANTITYDRMDKAIDQLEAICVAGGVLSDPQNPNASLETPLSPLFRVLLGLSKLSAPDFDEELVKEIKFFDESLNDSQKEAVKFSLASREVACIHGPPGTGKTHTLIELIQHLVSAGKRILICGASNLAVDNILERLVQSPYASHAPDRLQSNLYPNWTPSSSSFIPSNPGCDAELVKDVKKELESLLGLLTGRGPGKGGGGNKGTGRSGTSSGRGNAKAPERGKGRGAGGRTGTGSEGKSSGRPKGAERKKMWEEVKALRREHRQRSNQVTSHLLSFSPSQVPASHSSSPSQVVLATCHSAGTSLLAKEEFDVVIIDEATQAMEAVTWIPILQASGKRDTKLILAGDPMQLGPTVLSVEEKKRERKLKQKKTQRTKASKAQEKETDSEDEEGSDTEKPTQTSTGALKPPHTLETTLFDRLEEMYGSRVKRMLQVQYRMNDRICEFPSQTLYDKKLISDPEVAERLLSDIITKERTDTDDIEDLETPVVFYDTAGQEFYDVEEQGEGGFGGGSRYNENEASVVKQWVTRLLESGIGPGQITVITPYQAQVTLLTSLLRPLGPIEIGTVDGMQGREKDAVIISLVRSNEKKEVGFLSEKRRLNVAMTRAKRHLVGIRLSLPKDLKIDFLPTPKQCVVGDSSTVSRGSKYLSKWMEWMEANADVRYAELT</sequence>
<comment type="subcellular location">
    <subcellularLocation>
        <location evidence="2">Cytoplasm</location>
    </subcellularLocation>
    <subcellularLocation>
        <location evidence="1">Nucleus</location>
    </subcellularLocation>
</comment>
<dbReference type="InterPro" id="IPR048761">
    <property type="entry name" value="SMUBP-2_HCS1_1B"/>
</dbReference>
<keyword evidence="16" id="KW-1185">Reference proteome</keyword>
<evidence type="ECO:0000259" key="13">
    <source>
        <dbReference type="SMART" id="SM00382"/>
    </source>
</evidence>
<comment type="catalytic activity">
    <reaction evidence="11">
        <text>ATP + H2O = ADP + phosphate + H(+)</text>
        <dbReference type="Rhea" id="RHEA:13065"/>
        <dbReference type="ChEBI" id="CHEBI:15377"/>
        <dbReference type="ChEBI" id="CHEBI:15378"/>
        <dbReference type="ChEBI" id="CHEBI:30616"/>
        <dbReference type="ChEBI" id="CHEBI:43474"/>
        <dbReference type="ChEBI" id="CHEBI:456216"/>
        <dbReference type="EC" id="3.6.4.12"/>
    </reaction>
    <physiologicalReaction direction="left-to-right" evidence="11">
        <dbReference type="Rhea" id="RHEA:13066"/>
    </physiologicalReaction>
</comment>
<keyword evidence="6" id="KW-0547">Nucleotide-binding</keyword>
<evidence type="ECO:0000256" key="6">
    <source>
        <dbReference type="ARBA" id="ARBA00022741"/>
    </source>
</evidence>
<keyword evidence="9" id="KW-0067">ATP-binding</keyword>
<keyword evidence="7" id="KW-0378">Hydrolase</keyword>
<dbReference type="Pfam" id="PF13087">
    <property type="entry name" value="AAA_12"/>
    <property type="match status" value="1"/>
</dbReference>
<feature type="compositionally biased region" description="Gly residues" evidence="12">
    <location>
        <begin position="330"/>
        <end position="346"/>
    </location>
</feature>
<protein>
    <recommendedName>
        <fullName evidence="4">DNA helicase</fullName>
        <ecNumber evidence="4">3.6.4.12</ecNumber>
    </recommendedName>
</protein>
<dbReference type="SMART" id="SM00487">
    <property type="entry name" value="DEXDc"/>
    <property type="match status" value="1"/>
</dbReference>
<dbReference type="InterPro" id="IPR003593">
    <property type="entry name" value="AAA+_ATPase"/>
</dbReference>
<evidence type="ECO:0000256" key="2">
    <source>
        <dbReference type="ARBA" id="ARBA00004496"/>
    </source>
</evidence>
<evidence type="ECO:0000256" key="9">
    <source>
        <dbReference type="ARBA" id="ARBA00022840"/>
    </source>
</evidence>
<proteinExistence type="inferred from homology"/>
<feature type="region of interest" description="Disordered" evidence="12">
    <location>
        <begin position="328"/>
        <end position="390"/>
    </location>
</feature>
<accession>A0ABR2ZQ96</accession>
<evidence type="ECO:0000256" key="4">
    <source>
        <dbReference type="ARBA" id="ARBA00012551"/>
    </source>
</evidence>
<dbReference type="EMBL" id="JBBXMP010000102">
    <property type="protein sequence ID" value="KAL0062562.1"/>
    <property type="molecule type" value="Genomic_DNA"/>
</dbReference>
<comment type="caution">
    <text evidence="15">The sequence shown here is derived from an EMBL/GenBank/DDBJ whole genome shotgun (WGS) entry which is preliminary data.</text>
</comment>
<dbReference type="InterPro" id="IPR050534">
    <property type="entry name" value="Coronavir_polyprotein_1ab"/>
</dbReference>
<evidence type="ECO:0000256" key="7">
    <source>
        <dbReference type="ARBA" id="ARBA00022801"/>
    </source>
</evidence>
<keyword evidence="5" id="KW-0963">Cytoplasm</keyword>
<organism evidence="15 16">
    <name type="scientific">Marasmius tenuissimus</name>
    <dbReference type="NCBI Taxonomy" id="585030"/>
    <lineage>
        <taxon>Eukaryota</taxon>
        <taxon>Fungi</taxon>
        <taxon>Dikarya</taxon>
        <taxon>Basidiomycota</taxon>
        <taxon>Agaricomycotina</taxon>
        <taxon>Agaricomycetes</taxon>
        <taxon>Agaricomycetidae</taxon>
        <taxon>Agaricales</taxon>
        <taxon>Marasmiineae</taxon>
        <taxon>Marasmiaceae</taxon>
        <taxon>Marasmius</taxon>
    </lineage>
</organism>
<keyword evidence="10" id="KW-0539">Nucleus</keyword>
<evidence type="ECO:0000259" key="14">
    <source>
        <dbReference type="SMART" id="SM00487"/>
    </source>
</evidence>
<feature type="compositionally biased region" description="Basic residues" evidence="12">
    <location>
        <begin position="502"/>
        <end position="516"/>
    </location>
</feature>
<gene>
    <name evidence="15" type="ORF">AAF712_010601</name>
</gene>
<dbReference type="InterPro" id="IPR041677">
    <property type="entry name" value="DNA2/NAM7_AAA_11"/>
</dbReference>
<comment type="similarity">
    <text evidence="3">Belongs to the DNA2/NAM7 helicase family.</text>
</comment>
<evidence type="ECO:0000256" key="12">
    <source>
        <dbReference type="SAM" id="MobiDB-lite"/>
    </source>
</evidence>
<feature type="domain" description="Helicase ATP-binding" evidence="14">
    <location>
        <begin position="208"/>
        <end position="509"/>
    </location>
</feature>
<feature type="domain" description="AAA+ ATPase" evidence="13">
    <location>
        <begin position="226"/>
        <end position="504"/>
    </location>
</feature>
<dbReference type="PANTHER" id="PTHR43788">
    <property type="entry name" value="DNA2/NAM7 HELICASE FAMILY MEMBER"/>
    <property type="match status" value="1"/>
</dbReference>
<keyword evidence="8" id="KW-0347">Helicase</keyword>
<evidence type="ECO:0000313" key="16">
    <source>
        <dbReference type="Proteomes" id="UP001437256"/>
    </source>
</evidence>
<dbReference type="InterPro" id="IPR027417">
    <property type="entry name" value="P-loop_NTPase"/>
</dbReference>
<dbReference type="SMART" id="SM00382">
    <property type="entry name" value="AAA"/>
    <property type="match status" value="1"/>
</dbReference>
<dbReference type="Gene3D" id="3.40.50.300">
    <property type="entry name" value="P-loop containing nucleotide triphosphate hydrolases"/>
    <property type="match status" value="2"/>
</dbReference>
<feature type="compositionally biased region" description="Low complexity" evidence="12">
    <location>
        <begin position="347"/>
        <end position="357"/>
    </location>
</feature>
<dbReference type="CDD" id="cd18808">
    <property type="entry name" value="SF1_C_Upf1"/>
    <property type="match status" value="1"/>
</dbReference>
<dbReference type="SUPFAM" id="SSF52540">
    <property type="entry name" value="P-loop containing nucleoside triphosphate hydrolases"/>
    <property type="match status" value="1"/>
</dbReference>
<evidence type="ECO:0000256" key="11">
    <source>
        <dbReference type="ARBA" id="ARBA00048432"/>
    </source>
</evidence>
<evidence type="ECO:0000256" key="5">
    <source>
        <dbReference type="ARBA" id="ARBA00022490"/>
    </source>
</evidence>
<evidence type="ECO:0000313" key="15">
    <source>
        <dbReference type="EMBL" id="KAL0062562.1"/>
    </source>
</evidence>
<feature type="region of interest" description="Disordered" evidence="12">
    <location>
        <begin position="494"/>
        <end position="551"/>
    </location>
</feature>
<dbReference type="InterPro" id="IPR014001">
    <property type="entry name" value="Helicase_ATP-bd"/>
</dbReference>
<evidence type="ECO:0000256" key="10">
    <source>
        <dbReference type="ARBA" id="ARBA00023242"/>
    </source>
</evidence>
<dbReference type="Pfam" id="PF13086">
    <property type="entry name" value="AAA_11"/>
    <property type="match status" value="1"/>
</dbReference>
<reference evidence="15 16" key="1">
    <citation type="submission" date="2024-05" db="EMBL/GenBank/DDBJ databases">
        <title>A draft genome resource for the thread blight pathogen Marasmius tenuissimus strain MS-2.</title>
        <authorList>
            <person name="Yulfo-Soto G.E."/>
            <person name="Baruah I.K."/>
            <person name="Amoako-Attah I."/>
            <person name="Bukari Y."/>
            <person name="Meinhardt L.W."/>
            <person name="Bailey B.A."/>
            <person name="Cohen S.P."/>
        </authorList>
    </citation>
    <scope>NUCLEOTIDE SEQUENCE [LARGE SCALE GENOMIC DNA]</scope>
    <source>
        <strain evidence="15 16">MS-2</strain>
    </source>
</reference>
<dbReference type="InterPro" id="IPR041679">
    <property type="entry name" value="DNA2/NAM7-like_C"/>
</dbReference>
<dbReference type="PANTHER" id="PTHR43788:SF8">
    <property type="entry name" value="DNA-BINDING PROTEIN SMUBP-2"/>
    <property type="match status" value="1"/>
</dbReference>
<dbReference type="InterPro" id="IPR047187">
    <property type="entry name" value="SF1_C_Upf1"/>
</dbReference>
<name>A0ABR2ZQ96_9AGAR</name>
<dbReference type="EC" id="3.6.4.12" evidence="4"/>
<dbReference type="Pfam" id="PF21138">
    <property type="entry name" value="SMUBP-2_HCS1_1B"/>
    <property type="match status" value="1"/>
</dbReference>
<evidence type="ECO:0000256" key="1">
    <source>
        <dbReference type="ARBA" id="ARBA00004123"/>
    </source>
</evidence>
<evidence type="ECO:0000256" key="3">
    <source>
        <dbReference type="ARBA" id="ARBA00007913"/>
    </source>
</evidence>
<feature type="compositionally biased region" description="Gly residues" evidence="12">
    <location>
        <begin position="365"/>
        <end position="375"/>
    </location>
</feature>
<dbReference type="Gene3D" id="2.40.30.270">
    <property type="match status" value="1"/>
</dbReference>
<evidence type="ECO:0000256" key="8">
    <source>
        <dbReference type="ARBA" id="ARBA00022806"/>
    </source>
</evidence>